<evidence type="ECO:0000259" key="2">
    <source>
        <dbReference type="Pfam" id="PF02729"/>
    </source>
</evidence>
<organism evidence="3 4">
    <name type="scientific">Pseudomonas syringae group genomosp. 3</name>
    <dbReference type="NCBI Taxonomy" id="251701"/>
    <lineage>
        <taxon>Bacteria</taxon>
        <taxon>Pseudomonadati</taxon>
        <taxon>Pseudomonadota</taxon>
        <taxon>Gammaproteobacteria</taxon>
        <taxon>Pseudomonadales</taxon>
        <taxon>Pseudomonadaceae</taxon>
        <taxon>Pseudomonas</taxon>
    </lineage>
</organism>
<dbReference type="GO" id="GO:0042450">
    <property type="term" value="P:L-arginine biosynthetic process via ornithine"/>
    <property type="evidence" value="ECO:0007669"/>
    <property type="project" value="TreeGrafter"/>
</dbReference>
<protein>
    <submittedName>
        <fullName evidence="3">Ornithine carbamoyltransferase</fullName>
    </submittedName>
</protein>
<accession>A0A2K4WK37</accession>
<dbReference type="AlphaFoldDB" id="A0A2K4WK37"/>
<gene>
    <name evidence="3" type="ORF">CFBP6411_04811</name>
</gene>
<dbReference type="InterPro" id="IPR006132">
    <property type="entry name" value="Asp/Orn_carbamoyltranf_P-bd"/>
</dbReference>
<name>A0A2K4WK37_9PSED</name>
<proteinExistence type="predicted"/>
<dbReference type="Gene3D" id="3.40.50.1370">
    <property type="entry name" value="Aspartate/ornithine carbamoyltransferase"/>
    <property type="match status" value="2"/>
</dbReference>
<dbReference type="SUPFAM" id="SSF53671">
    <property type="entry name" value="Aspartate/ornithine carbamoyltransferase"/>
    <property type="match status" value="1"/>
</dbReference>
<reference evidence="3 4" key="1">
    <citation type="submission" date="2017-11" db="EMBL/GenBank/DDBJ databases">
        <authorList>
            <person name="Han C.G."/>
        </authorList>
    </citation>
    <scope>NUCLEOTIDE SEQUENCE [LARGE SCALE GENOMIC DNA]</scope>
    <source>
        <strain evidence="3">CFBP6411</strain>
    </source>
</reference>
<evidence type="ECO:0000313" key="3">
    <source>
        <dbReference type="EMBL" id="SOS36168.1"/>
    </source>
</evidence>
<feature type="domain" description="Aspartate/ornithine carbamoyltransferase carbamoyl-P binding" evidence="2">
    <location>
        <begin position="6"/>
        <end position="126"/>
    </location>
</feature>
<dbReference type="EMBL" id="LT963408">
    <property type="protein sequence ID" value="SOS36168.1"/>
    <property type="molecule type" value="Genomic_DNA"/>
</dbReference>
<evidence type="ECO:0000256" key="1">
    <source>
        <dbReference type="ARBA" id="ARBA00022679"/>
    </source>
</evidence>
<dbReference type="GO" id="GO:0004585">
    <property type="term" value="F:ornithine carbamoyltransferase activity"/>
    <property type="evidence" value="ECO:0007669"/>
    <property type="project" value="TreeGrafter"/>
</dbReference>
<dbReference type="GO" id="GO:0019240">
    <property type="term" value="P:citrulline biosynthetic process"/>
    <property type="evidence" value="ECO:0007669"/>
    <property type="project" value="TreeGrafter"/>
</dbReference>
<dbReference type="GO" id="GO:0016597">
    <property type="term" value="F:amino acid binding"/>
    <property type="evidence" value="ECO:0007669"/>
    <property type="project" value="InterPro"/>
</dbReference>
<dbReference type="PANTHER" id="PTHR45753">
    <property type="entry name" value="ORNITHINE CARBAMOYLTRANSFERASE, MITOCHONDRIAL"/>
    <property type="match status" value="1"/>
</dbReference>
<dbReference type="Proteomes" id="UP000238093">
    <property type="component" value="Chromosome I"/>
</dbReference>
<dbReference type="Pfam" id="PF02729">
    <property type="entry name" value="OTCace_N"/>
    <property type="match status" value="1"/>
</dbReference>
<dbReference type="PANTHER" id="PTHR45753:SF3">
    <property type="entry name" value="ORNITHINE TRANSCARBAMYLASE, MITOCHONDRIAL"/>
    <property type="match status" value="1"/>
</dbReference>
<evidence type="ECO:0000313" key="4">
    <source>
        <dbReference type="Proteomes" id="UP000238093"/>
    </source>
</evidence>
<keyword evidence="1 3" id="KW-0808">Transferase</keyword>
<dbReference type="RefSeq" id="WP_104698700.1">
    <property type="nucleotide sequence ID" value="NZ_LT963408.1"/>
</dbReference>
<sequence>MNIISLKDLTARHVLEIWGQAKQPPKSVKGTVGWSFEGNGIRTRTTFIQAFGQLGLQFIELPNLLKSKERVEDLAGYLDHFYSIYVIRESNHEKLKEFASASGRPVINAMSDQGHPCEVLSDAFYVHSKFGEIRKAKIGLWGPPTNVLRSWHELAEVLGITIMHFCSQDLHHLNPHIAFSDVANQQVDILITDSWPANFTDTEWSLTKEHLAKLGNPILLPTPPFFIGEEVGFDPVDYSGFAGYEQKAALLQVQRAIMEYAMGACLT</sequence>
<dbReference type="InterPro" id="IPR036901">
    <property type="entry name" value="Asp/Orn_carbamoylTrfase_sf"/>
</dbReference>